<keyword evidence="4" id="KW-0482">Metalloprotease</keyword>
<feature type="compositionally biased region" description="Low complexity" evidence="1">
    <location>
        <begin position="14"/>
        <end position="23"/>
    </location>
</feature>
<evidence type="ECO:0000313" key="5">
    <source>
        <dbReference type="Proteomes" id="UP000742460"/>
    </source>
</evidence>
<dbReference type="Pfam" id="PF02517">
    <property type="entry name" value="Rce1-like"/>
    <property type="match status" value="1"/>
</dbReference>
<dbReference type="InterPro" id="IPR003675">
    <property type="entry name" value="Rce1/LyrA-like_dom"/>
</dbReference>
<gene>
    <name evidence="4" type="ORF">K8V81_00820</name>
</gene>
<evidence type="ECO:0000256" key="2">
    <source>
        <dbReference type="SAM" id="Phobius"/>
    </source>
</evidence>
<reference evidence="4" key="2">
    <citation type="submission" date="2021-09" db="EMBL/GenBank/DDBJ databases">
        <authorList>
            <person name="Gilroy R."/>
        </authorList>
    </citation>
    <scope>NUCLEOTIDE SEQUENCE</scope>
    <source>
        <strain evidence="4">ChiGjej5B5-22894</strain>
    </source>
</reference>
<sequence>MTSTSSSLPPPASDPGTATAPAARAERPSGLPTERPFGAHLRLSWWKPLLLVPGLLVTMVVLQTVLVFVVTILEVLLAGRSPEDFSISPAMMAVMNLSLAASGVLAVVVTALVARVPWRSLIAEPRGPRLRRLGMWCGAFAVLVGAALGLSALISPGAAGIGEFAITSTTVGLVVVALLTTPLQAAGEELLFRGAIMPMLSSWARAVRPAIVLGMIGSSVLFGLAHMSVDPWLLSYYAVFGLSMAAMALISRGLEAPIAFHVMNNLIMMIVGALFAGGEGVVIDRSVGMGGPFMLVFIAVDLVAVALVGLYERRRRS</sequence>
<dbReference type="Proteomes" id="UP000742460">
    <property type="component" value="Unassembled WGS sequence"/>
</dbReference>
<feature type="transmembrane region" description="Helical" evidence="2">
    <location>
        <begin position="289"/>
        <end position="311"/>
    </location>
</feature>
<keyword evidence="4" id="KW-0378">Hydrolase</keyword>
<feature type="transmembrane region" description="Helical" evidence="2">
    <location>
        <begin position="262"/>
        <end position="283"/>
    </location>
</feature>
<name>A0A921MT20_9MICO</name>
<dbReference type="GO" id="GO:0004175">
    <property type="term" value="F:endopeptidase activity"/>
    <property type="evidence" value="ECO:0007669"/>
    <property type="project" value="UniProtKB-ARBA"/>
</dbReference>
<dbReference type="GO" id="GO:0008237">
    <property type="term" value="F:metallopeptidase activity"/>
    <property type="evidence" value="ECO:0007669"/>
    <property type="project" value="UniProtKB-KW"/>
</dbReference>
<evidence type="ECO:0000259" key="3">
    <source>
        <dbReference type="Pfam" id="PF02517"/>
    </source>
</evidence>
<feature type="transmembrane region" description="Helical" evidence="2">
    <location>
        <begin position="233"/>
        <end position="250"/>
    </location>
</feature>
<keyword evidence="2" id="KW-0812">Transmembrane</keyword>
<feature type="domain" description="CAAX prenyl protease 2/Lysostaphin resistance protein A-like" evidence="3">
    <location>
        <begin position="172"/>
        <end position="267"/>
    </location>
</feature>
<proteinExistence type="predicted"/>
<protein>
    <submittedName>
        <fullName evidence="4">CPBP family intramembrane metalloprotease</fullName>
    </submittedName>
</protein>
<feature type="transmembrane region" description="Helical" evidence="2">
    <location>
        <begin position="206"/>
        <end position="227"/>
    </location>
</feature>
<keyword evidence="2" id="KW-0472">Membrane</keyword>
<accession>A0A921MT20</accession>
<feature type="transmembrane region" description="Helical" evidence="2">
    <location>
        <begin position="135"/>
        <end position="158"/>
    </location>
</feature>
<comment type="caution">
    <text evidence="4">The sequence shown here is derived from an EMBL/GenBank/DDBJ whole genome shotgun (WGS) entry which is preliminary data.</text>
</comment>
<feature type="region of interest" description="Disordered" evidence="1">
    <location>
        <begin position="1"/>
        <end position="31"/>
    </location>
</feature>
<feature type="transmembrane region" description="Helical" evidence="2">
    <location>
        <begin position="93"/>
        <end position="114"/>
    </location>
</feature>
<feature type="transmembrane region" description="Helical" evidence="2">
    <location>
        <begin position="164"/>
        <end position="185"/>
    </location>
</feature>
<feature type="transmembrane region" description="Helical" evidence="2">
    <location>
        <begin position="49"/>
        <end position="73"/>
    </location>
</feature>
<organism evidence="4 5">
    <name type="scientific">Brachybacterium massiliense</name>
    <dbReference type="NCBI Taxonomy" id="1755098"/>
    <lineage>
        <taxon>Bacteria</taxon>
        <taxon>Bacillati</taxon>
        <taxon>Actinomycetota</taxon>
        <taxon>Actinomycetes</taxon>
        <taxon>Micrococcales</taxon>
        <taxon>Dermabacteraceae</taxon>
        <taxon>Brachybacterium</taxon>
    </lineage>
</organism>
<evidence type="ECO:0000313" key="4">
    <source>
        <dbReference type="EMBL" id="HJG90243.1"/>
    </source>
</evidence>
<dbReference type="EMBL" id="DYUE01000027">
    <property type="protein sequence ID" value="HJG90243.1"/>
    <property type="molecule type" value="Genomic_DNA"/>
</dbReference>
<keyword evidence="2" id="KW-1133">Transmembrane helix</keyword>
<evidence type="ECO:0000256" key="1">
    <source>
        <dbReference type="SAM" id="MobiDB-lite"/>
    </source>
</evidence>
<dbReference type="GO" id="GO:0080120">
    <property type="term" value="P:CAAX-box protein maturation"/>
    <property type="evidence" value="ECO:0007669"/>
    <property type="project" value="UniProtKB-ARBA"/>
</dbReference>
<reference evidence="4" key="1">
    <citation type="journal article" date="2021" name="PeerJ">
        <title>Extensive microbial diversity within the chicken gut microbiome revealed by metagenomics and culture.</title>
        <authorList>
            <person name="Gilroy R."/>
            <person name="Ravi A."/>
            <person name="Getino M."/>
            <person name="Pursley I."/>
            <person name="Horton D.L."/>
            <person name="Alikhan N.F."/>
            <person name="Baker D."/>
            <person name="Gharbi K."/>
            <person name="Hall N."/>
            <person name="Watson M."/>
            <person name="Adriaenssens E.M."/>
            <person name="Foster-Nyarko E."/>
            <person name="Jarju S."/>
            <person name="Secka A."/>
            <person name="Antonio M."/>
            <person name="Oren A."/>
            <person name="Chaudhuri R.R."/>
            <person name="La Ragione R."/>
            <person name="Hildebrand F."/>
            <person name="Pallen M.J."/>
        </authorList>
    </citation>
    <scope>NUCLEOTIDE SEQUENCE</scope>
    <source>
        <strain evidence="4">ChiGjej5B5-22894</strain>
    </source>
</reference>
<dbReference type="AlphaFoldDB" id="A0A921MT20"/>
<keyword evidence="4" id="KW-0645">Protease</keyword>